<sequence>MSKRKVKNKNDSQDGSTNSENTIEAGTPHVSQGYETSEINRQMDTQTKAYVEAIIQSLTTSIMENMRQYMDQQLE</sequence>
<keyword evidence="2" id="KW-1185">Reference proteome</keyword>
<name>A0ACA9NNG6_9GLOM</name>
<comment type="caution">
    <text evidence="1">The sequence shown here is derived from an EMBL/GenBank/DDBJ whole genome shotgun (WGS) entry which is preliminary data.</text>
</comment>
<dbReference type="Proteomes" id="UP000789366">
    <property type="component" value="Unassembled WGS sequence"/>
</dbReference>
<evidence type="ECO:0000313" key="2">
    <source>
        <dbReference type="Proteomes" id="UP000789366"/>
    </source>
</evidence>
<accession>A0ACA9NNG6</accession>
<organism evidence="1 2">
    <name type="scientific">Cetraspora pellucida</name>
    <dbReference type="NCBI Taxonomy" id="1433469"/>
    <lineage>
        <taxon>Eukaryota</taxon>
        <taxon>Fungi</taxon>
        <taxon>Fungi incertae sedis</taxon>
        <taxon>Mucoromycota</taxon>
        <taxon>Glomeromycotina</taxon>
        <taxon>Glomeromycetes</taxon>
        <taxon>Diversisporales</taxon>
        <taxon>Gigasporaceae</taxon>
        <taxon>Cetraspora</taxon>
    </lineage>
</organism>
<protein>
    <submittedName>
        <fullName evidence="1">17073_t:CDS:1</fullName>
    </submittedName>
</protein>
<dbReference type="EMBL" id="CAJVPW010015956">
    <property type="protein sequence ID" value="CAG8666099.1"/>
    <property type="molecule type" value="Genomic_DNA"/>
</dbReference>
<proteinExistence type="predicted"/>
<evidence type="ECO:0000313" key="1">
    <source>
        <dbReference type="EMBL" id="CAG8666099.1"/>
    </source>
</evidence>
<gene>
    <name evidence="1" type="ORF">SPELUC_LOCUS9463</name>
</gene>
<feature type="non-terminal residue" evidence="1">
    <location>
        <position position="75"/>
    </location>
</feature>
<reference evidence="1" key="1">
    <citation type="submission" date="2021-06" db="EMBL/GenBank/DDBJ databases">
        <authorList>
            <person name="Kallberg Y."/>
            <person name="Tangrot J."/>
            <person name="Rosling A."/>
        </authorList>
    </citation>
    <scope>NUCLEOTIDE SEQUENCE</scope>
    <source>
        <strain evidence="1">28 12/20/2015</strain>
    </source>
</reference>